<dbReference type="Proteomes" id="UP000001312">
    <property type="component" value="Unassembled WGS sequence"/>
</dbReference>
<gene>
    <name evidence="1" type="ORF">SS1G_00319</name>
</gene>
<dbReference type="RefSeq" id="XP_001598233.1">
    <property type="nucleotide sequence ID" value="XM_001598183.1"/>
</dbReference>
<sequence>MFCNLYSCRPIEDEPPHTKIADLSALFMTVDGLWMPEITKRTMAAAAKVIGKN</sequence>
<proteinExistence type="predicted"/>
<name>A7E4U7_SCLS1</name>
<reference evidence="2" key="1">
    <citation type="journal article" date="2011" name="PLoS Genet.">
        <title>Genomic analysis of the necrotrophic fungal pathogens Sclerotinia sclerotiorum and Botrytis cinerea.</title>
        <authorList>
            <person name="Amselem J."/>
            <person name="Cuomo C.A."/>
            <person name="van Kan J.A."/>
            <person name="Viaud M."/>
            <person name="Benito E.P."/>
            <person name="Couloux A."/>
            <person name="Coutinho P.M."/>
            <person name="de Vries R.P."/>
            <person name="Dyer P.S."/>
            <person name="Fillinger S."/>
            <person name="Fournier E."/>
            <person name="Gout L."/>
            <person name="Hahn M."/>
            <person name="Kohn L."/>
            <person name="Lapalu N."/>
            <person name="Plummer K.M."/>
            <person name="Pradier J.M."/>
            <person name="Quevillon E."/>
            <person name="Sharon A."/>
            <person name="Simon A."/>
            <person name="ten Have A."/>
            <person name="Tudzynski B."/>
            <person name="Tudzynski P."/>
            <person name="Wincker P."/>
            <person name="Andrew M."/>
            <person name="Anthouard V."/>
            <person name="Beever R.E."/>
            <person name="Beffa R."/>
            <person name="Benoit I."/>
            <person name="Bouzid O."/>
            <person name="Brault B."/>
            <person name="Chen Z."/>
            <person name="Choquer M."/>
            <person name="Collemare J."/>
            <person name="Cotton P."/>
            <person name="Danchin E.G."/>
            <person name="Da Silva C."/>
            <person name="Gautier A."/>
            <person name="Giraud C."/>
            <person name="Giraud T."/>
            <person name="Gonzalez C."/>
            <person name="Grossetete S."/>
            <person name="Guldener U."/>
            <person name="Henrissat B."/>
            <person name="Howlett B.J."/>
            <person name="Kodira C."/>
            <person name="Kretschmer M."/>
            <person name="Lappartient A."/>
            <person name="Leroch M."/>
            <person name="Levis C."/>
            <person name="Mauceli E."/>
            <person name="Neuveglise C."/>
            <person name="Oeser B."/>
            <person name="Pearson M."/>
            <person name="Poulain J."/>
            <person name="Poussereau N."/>
            <person name="Quesneville H."/>
            <person name="Rascle C."/>
            <person name="Schumacher J."/>
            <person name="Segurens B."/>
            <person name="Sexton A."/>
            <person name="Silva E."/>
            <person name="Sirven C."/>
            <person name="Soanes D.M."/>
            <person name="Talbot N.J."/>
            <person name="Templeton M."/>
            <person name="Yandava C."/>
            <person name="Yarden O."/>
            <person name="Zeng Q."/>
            <person name="Rollins J.A."/>
            <person name="Lebrun M.H."/>
            <person name="Dickman M."/>
        </authorList>
    </citation>
    <scope>NUCLEOTIDE SEQUENCE [LARGE SCALE GENOMIC DNA]</scope>
    <source>
        <strain evidence="2">ATCC 18683 / 1980 / Ss-1</strain>
    </source>
</reference>
<evidence type="ECO:0000313" key="1">
    <source>
        <dbReference type="EMBL" id="EDN90919.1"/>
    </source>
</evidence>
<accession>A7E4U7</accession>
<dbReference type="GeneID" id="5494879"/>
<dbReference type="InParanoid" id="A7E4U7"/>
<keyword evidence="2" id="KW-1185">Reference proteome</keyword>
<dbReference type="KEGG" id="ssl:SS1G_00319"/>
<dbReference type="AlphaFoldDB" id="A7E4U7"/>
<dbReference type="EMBL" id="CH476621">
    <property type="protein sequence ID" value="EDN90919.1"/>
    <property type="molecule type" value="Genomic_DNA"/>
</dbReference>
<protein>
    <submittedName>
        <fullName evidence="1">Uncharacterized protein</fullName>
    </submittedName>
</protein>
<evidence type="ECO:0000313" key="2">
    <source>
        <dbReference type="Proteomes" id="UP000001312"/>
    </source>
</evidence>
<dbReference type="HOGENOM" id="CLU_3070072_0_0_1"/>
<organism evidence="1 2">
    <name type="scientific">Sclerotinia sclerotiorum (strain ATCC 18683 / 1980 / Ss-1)</name>
    <name type="common">White mold</name>
    <name type="synonym">Whetzelinia sclerotiorum</name>
    <dbReference type="NCBI Taxonomy" id="665079"/>
    <lineage>
        <taxon>Eukaryota</taxon>
        <taxon>Fungi</taxon>
        <taxon>Dikarya</taxon>
        <taxon>Ascomycota</taxon>
        <taxon>Pezizomycotina</taxon>
        <taxon>Leotiomycetes</taxon>
        <taxon>Helotiales</taxon>
        <taxon>Sclerotiniaceae</taxon>
        <taxon>Sclerotinia</taxon>
    </lineage>
</organism>